<dbReference type="OMA" id="VMKVQYA"/>
<evidence type="ECO:0000313" key="14">
    <source>
        <dbReference type="Proteomes" id="UP000006310"/>
    </source>
</evidence>
<dbReference type="InterPro" id="IPR017441">
    <property type="entry name" value="Protein_kinase_ATP_BS"/>
</dbReference>
<feature type="compositionally biased region" description="Basic and acidic residues" evidence="11">
    <location>
        <begin position="513"/>
        <end position="526"/>
    </location>
</feature>
<dbReference type="GO" id="GO:0004674">
    <property type="term" value="F:protein serine/threonine kinase activity"/>
    <property type="evidence" value="ECO:0007669"/>
    <property type="project" value="UniProtKB-KW"/>
</dbReference>
<feature type="compositionally biased region" description="Gly residues" evidence="11">
    <location>
        <begin position="1080"/>
        <end position="1089"/>
    </location>
</feature>
<dbReference type="GO" id="GO:0005938">
    <property type="term" value="C:cell cortex"/>
    <property type="evidence" value="ECO:0007669"/>
    <property type="project" value="UniProtKB-ARBA"/>
</dbReference>
<evidence type="ECO:0000256" key="4">
    <source>
        <dbReference type="ARBA" id="ARBA00022679"/>
    </source>
</evidence>
<feature type="compositionally biased region" description="Basic and acidic residues" evidence="11">
    <location>
        <begin position="1062"/>
        <end position="1072"/>
    </location>
</feature>
<feature type="compositionally biased region" description="Pro residues" evidence="11">
    <location>
        <begin position="636"/>
        <end position="649"/>
    </location>
</feature>
<feature type="compositionally biased region" description="Polar residues" evidence="11">
    <location>
        <begin position="973"/>
        <end position="984"/>
    </location>
</feature>
<keyword evidence="3" id="KW-0723">Serine/threonine-protein kinase</keyword>
<dbReference type="InterPro" id="IPR008271">
    <property type="entry name" value="Ser/Thr_kinase_AS"/>
</dbReference>
<dbReference type="STRING" id="1071383.J7SAS1"/>
<dbReference type="CDD" id="cd05581">
    <property type="entry name" value="STKc_PDK1"/>
    <property type="match status" value="1"/>
</dbReference>
<comment type="catalytic activity">
    <reaction evidence="9">
        <text>L-seryl-[protein] + ATP = O-phospho-L-seryl-[protein] + ADP + H(+)</text>
        <dbReference type="Rhea" id="RHEA:17989"/>
        <dbReference type="Rhea" id="RHEA-COMP:9863"/>
        <dbReference type="Rhea" id="RHEA-COMP:11604"/>
        <dbReference type="ChEBI" id="CHEBI:15378"/>
        <dbReference type="ChEBI" id="CHEBI:29999"/>
        <dbReference type="ChEBI" id="CHEBI:30616"/>
        <dbReference type="ChEBI" id="CHEBI:83421"/>
        <dbReference type="ChEBI" id="CHEBI:456216"/>
        <dbReference type="EC" id="2.7.11.1"/>
    </reaction>
</comment>
<sequence length="1095" mass="120072">MERPILPTDEAALNVQLRGAEARAGHEQAMGQKQGQGQGQGHHQGLRSVSNRNVAELLKGVPGQQRALTDMGNFIEEFRNGAAHGVDDGDQDSLGSVDNTTKAAGGEEQEQVEEWADRGAAKIVKETVDSRTGERTRRVVKRGIKDFAFGDTIGDGAYSTVVLATSKDSGRKYAVKMLNKEYLIRQKKVKYVNIEKNALQRVNDSPMVVRLFFTFQDEASLYFLLEFAPNGDFLSLMKKFGSLNEDAAKYYSAQIIDAIGFLHSRGIVHRDMKPENILLDKNWKIKITDFGTAKILEKTAQQEAGGSGPEYNLLTRSKSFVGTAEYVSPELLNDSFVDYRCDIWAFGCIVYQMLAGKPPFKATNEYLTFQKVMKVQYAFTAGFPLVIRDLVKRILVKDLDKRLTVQQIQRHHFFKGVNFKDGSVWSARVPELSPFKINAKSMQPVAALKDIYKKPTHYGAPKKTASSPAVATLSTAGQSTPTRLGSASVATTPTVSTTPTAGQPTPPATATDSDTKLQKKSTDERTAAILENARRTVHSRRQNIKNRAPSGSVLAANIAFNKKSPAESSNSSLSSSPGSPHQPHAGRTHSASPLAHTKQHAEQHTRGTNSASTPELPTRPKTAPVTDSPVVEQPLEEPPSVPRAPPPHTPLNKQDVQWSFFLKDINEHVMKSQEMLVSALDSETLDRKMGRARRSIIESPYFNNGRTSLLSQVARNGGEVTGFRYQDTQLAEKQYYEEPAGNGAQIVDEYLVPHFDLLQLLLSDSTDESLLPMGVNADSTSSTTSSDQTGAEENGVFSGKVRKFFQNAASGGLIEGQQLHDKFYKRVVLLTTYGRLLVFSKTKSSSPTSNAPYELAYDINVCQAGIKFREVVMDNEQNSMIVIQTPYKAFLFVSAGNTFSVPYGKAAEHNNVPAWFKALKKSTSMVNERRKPPRPKTSDSPATTPKTNKNANNKSPYTEKPAKFKSSDLLAKTASSPGNSQYMERTTNFVLSPQLAETKQSALSQPVDNAGGNRTSRMFDSYVSVKQKQHRKHTAVPLPSKSNLVSGLPSTSASTLLGLGLRSDHHKSDSNHRSSSRSSGGKGLLGGSKFGFRHN</sequence>
<evidence type="ECO:0000256" key="9">
    <source>
        <dbReference type="ARBA" id="ARBA00048679"/>
    </source>
</evidence>
<feature type="compositionally biased region" description="Polar residues" evidence="11">
    <location>
        <begin position="606"/>
        <end position="615"/>
    </location>
</feature>
<feature type="compositionally biased region" description="Low complexity" evidence="11">
    <location>
        <begin position="566"/>
        <end position="583"/>
    </location>
</feature>
<dbReference type="GeneID" id="34528203"/>
<dbReference type="PANTHER" id="PTHR24356">
    <property type="entry name" value="SERINE/THREONINE-PROTEIN KINASE"/>
    <property type="match status" value="1"/>
</dbReference>
<dbReference type="InterPro" id="IPR039046">
    <property type="entry name" value="PDPK1"/>
</dbReference>
<reference evidence="13 14" key="1">
    <citation type="journal article" date="2011" name="Proc. Natl. Acad. Sci. U.S.A.">
        <title>Evolutionary erosion of yeast sex chromosomes by mating-type switching accidents.</title>
        <authorList>
            <person name="Gordon J.L."/>
            <person name="Armisen D."/>
            <person name="Proux-Wera E."/>
            <person name="Oheigeartaigh S.S."/>
            <person name="Byrne K.P."/>
            <person name="Wolfe K.H."/>
        </authorList>
    </citation>
    <scope>NUCLEOTIDE SEQUENCE [LARGE SCALE GENOMIC DNA]</scope>
    <source>
        <strain evidence="14">ATCC MYA-139 / BCRC 22969 / CBS 8797 / CCRC 22969 / KCTC 17520 / NBRC 10181 / NCYC 3082</strain>
    </source>
</reference>
<evidence type="ECO:0000256" key="1">
    <source>
        <dbReference type="ARBA" id="ARBA00010006"/>
    </source>
</evidence>
<evidence type="ECO:0000256" key="8">
    <source>
        <dbReference type="ARBA" id="ARBA00047899"/>
    </source>
</evidence>
<feature type="compositionally biased region" description="Low complexity" evidence="11">
    <location>
        <begin position="941"/>
        <end position="954"/>
    </location>
</feature>
<dbReference type="SUPFAM" id="SSF56112">
    <property type="entry name" value="Protein kinase-like (PK-like)"/>
    <property type="match status" value="1"/>
</dbReference>
<dbReference type="EMBL" id="HE978324">
    <property type="protein sequence ID" value="CCK72436.1"/>
    <property type="molecule type" value="Genomic_DNA"/>
</dbReference>
<reference evidence="14" key="2">
    <citation type="submission" date="2012-08" db="EMBL/GenBank/DDBJ databases">
        <title>Genome sequence of Kazachstania naganishii.</title>
        <authorList>
            <person name="Gordon J.L."/>
            <person name="Armisen D."/>
            <person name="Proux-Wera E."/>
            <person name="OhEigeartaigh S.S."/>
            <person name="Byrne K.P."/>
            <person name="Wolfe K.H."/>
        </authorList>
    </citation>
    <scope>NUCLEOTIDE SEQUENCE [LARGE SCALE GENOMIC DNA]</scope>
    <source>
        <strain evidence="14">ATCC MYA-139 / BCRC 22969 / CBS 8797 / CCRC 22969 / KCTC 17520 / NBRC 10181 / NCYC 3082</strain>
    </source>
</reference>
<feature type="compositionally biased region" description="Basic residues" evidence="11">
    <location>
        <begin position="535"/>
        <end position="544"/>
    </location>
</feature>
<name>J7SAS1_HUIN7</name>
<feature type="compositionally biased region" description="Polar residues" evidence="11">
    <location>
        <begin position="93"/>
        <end position="102"/>
    </location>
</feature>
<keyword evidence="5 10" id="KW-0547">Nucleotide-binding</keyword>
<feature type="binding site" evidence="10">
    <location>
        <position position="176"/>
    </location>
    <ligand>
        <name>ATP</name>
        <dbReference type="ChEBI" id="CHEBI:30616"/>
    </ligand>
</feature>
<dbReference type="OrthoDB" id="347657at2759"/>
<dbReference type="GO" id="GO:0032511">
    <property type="term" value="P:late endosome to vacuole transport via multivesicular body sorting pathway"/>
    <property type="evidence" value="ECO:0007669"/>
    <property type="project" value="UniProtKB-ARBA"/>
</dbReference>
<accession>J7SAS1</accession>
<dbReference type="GO" id="GO:0010606">
    <property type="term" value="P:positive regulation of cytoplasmic mRNA processing body assembly"/>
    <property type="evidence" value="ECO:0007669"/>
    <property type="project" value="UniProtKB-ARBA"/>
</dbReference>
<feature type="compositionally biased region" description="Polar residues" evidence="11">
    <location>
        <begin position="464"/>
        <end position="485"/>
    </location>
</feature>
<keyword evidence="4" id="KW-0808">Transferase</keyword>
<evidence type="ECO:0000256" key="5">
    <source>
        <dbReference type="ARBA" id="ARBA00022741"/>
    </source>
</evidence>
<dbReference type="PROSITE" id="PS00107">
    <property type="entry name" value="PROTEIN_KINASE_ATP"/>
    <property type="match status" value="1"/>
</dbReference>
<evidence type="ECO:0000256" key="3">
    <source>
        <dbReference type="ARBA" id="ARBA00022527"/>
    </source>
</evidence>
<feature type="compositionally biased region" description="Low complexity" evidence="11">
    <location>
        <begin position="486"/>
        <end position="511"/>
    </location>
</feature>
<proteinExistence type="inferred from homology"/>
<dbReference type="InterPro" id="IPR011009">
    <property type="entry name" value="Kinase-like_dom_sf"/>
</dbReference>
<dbReference type="KEGG" id="kng:KNAG_0K00680"/>
<feature type="domain" description="Protein kinase" evidence="12">
    <location>
        <begin position="147"/>
        <end position="414"/>
    </location>
</feature>
<feature type="region of interest" description="Disordered" evidence="11">
    <location>
        <begin position="21"/>
        <end position="45"/>
    </location>
</feature>
<gene>
    <name evidence="13" type="primary">KNAG0K00680</name>
    <name evidence="13" type="ordered locus">KNAG_0K00680</name>
</gene>
<feature type="region of interest" description="Disordered" evidence="11">
    <location>
        <begin position="563"/>
        <end position="652"/>
    </location>
</feature>
<feature type="region of interest" description="Disordered" evidence="11">
    <location>
        <begin position="772"/>
        <end position="792"/>
    </location>
</feature>
<dbReference type="SMART" id="SM00220">
    <property type="entry name" value="S_TKc"/>
    <property type="match status" value="1"/>
</dbReference>
<keyword evidence="14" id="KW-1185">Reference proteome</keyword>
<evidence type="ECO:0000256" key="2">
    <source>
        <dbReference type="ARBA" id="ARBA00012513"/>
    </source>
</evidence>
<dbReference type="PROSITE" id="PS50011">
    <property type="entry name" value="PROTEIN_KINASE_DOM"/>
    <property type="match status" value="1"/>
</dbReference>
<dbReference type="GO" id="GO:0000196">
    <property type="term" value="P:cell integrity MAPK cascade"/>
    <property type="evidence" value="ECO:0007669"/>
    <property type="project" value="UniProtKB-ARBA"/>
</dbReference>
<dbReference type="EC" id="2.7.11.1" evidence="2"/>
<dbReference type="HOGENOM" id="CLU_005768_1_0_1"/>
<protein>
    <recommendedName>
        <fullName evidence="2">non-specific serine/threonine protein kinase</fullName>
        <ecNumber evidence="2">2.7.11.1</ecNumber>
    </recommendedName>
</protein>
<dbReference type="PANTHER" id="PTHR24356:SF163">
    <property type="entry name" value="3-PHOSPHOINOSITIDE-DEPENDENT PROTEIN KINASE 1-RELATED"/>
    <property type="match status" value="1"/>
</dbReference>
<dbReference type="GO" id="GO:0060211">
    <property type="term" value="P:regulation of nuclear-transcribed mRNA poly(A) tail shortening"/>
    <property type="evidence" value="ECO:0007669"/>
    <property type="project" value="UniProtKB-ARBA"/>
</dbReference>
<feature type="region of interest" description="Disordered" evidence="11">
    <location>
        <begin position="1028"/>
        <end position="1049"/>
    </location>
</feature>
<dbReference type="Proteomes" id="UP000006310">
    <property type="component" value="Chromosome 11"/>
</dbReference>
<evidence type="ECO:0000256" key="10">
    <source>
        <dbReference type="PROSITE-ProRule" id="PRU10141"/>
    </source>
</evidence>
<dbReference type="InterPro" id="IPR050236">
    <property type="entry name" value="Ser_Thr_kinase_AGC"/>
</dbReference>
<organism evidence="13 14">
    <name type="scientific">Huiozyma naganishii (strain ATCC MYA-139 / BCRC 22969 / CBS 8797 / KCTC 17520 / NBRC 10181 / NCYC 3082 / Yp74L-3)</name>
    <name type="common">Yeast</name>
    <name type="synonym">Kazachstania naganishii</name>
    <dbReference type="NCBI Taxonomy" id="1071383"/>
    <lineage>
        <taxon>Eukaryota</taxon>
        <taxon>Fungi</taxon>
        <taxon>Dikarya</taxon>
        <taxon>Ascomycota</taxon>
        <taxon>Saccharomycotina</taxon>
        <taxon>Saccharomycetes</taxon>
        <taxon>Saccharomycetales</taxon>
        <taxon>Saccharomycetaceae</taxon>
        <taxon>Huiozyma</taxon>
    </lineage>
</organism>
<dbReference type="eggNOG" id="KOG0592">
    <property type="taxonomic scope" value="Eukaryota"/>
</dbReference>
<dbReference type="GO" id="GO:0005524">
    <property type="term" value="F:ATP binding"/>
    <property type="evidence" value="ECO:0007669"/>
    <property type="project" value="UniProtKB-UniRule"/>
</dbReference>
<keyword evidence="6" id="KW-0418">Kinase</keyword>
<dbReference type="Gene3D" id="3.30.200.20">
    <property type="entry name" value="Phosphorylase Kinase, domain 1"/>
    <property type="match status" value="1"/>
</dbReference>
<feature type="region of interest" description="Disordered" evidence="11">
    <location>
        <begin position="458"/>
        <end position="550"/>
    </location>
</feature>
<feature type="region of interest" description="Disordered" evidence="11">
    <location>
        <begin position="82"/>
        <end position="109"/>
    </location>
</feature>
<dbReference type="RefSeq" id="XP_022466681.1">
    <property type="nucleotide sequence ID" value="XM_022610379.1"/>
</dbReference>
<comment type="similarity">
    <text evidence="1">Belongs to the protein kinase superfamily. AGC Ser/Thr protein kinase family. PDPK1 subfamily.</text>
</comment>
<dbReference type="FunFam" id="1.10.510.10:FF:000534">
    <property type="entry name" value="Serine/threonine-protein kinase PKH2"/>
    <property type="match status" value="1"/>
</dbReference>
<keyword evidence="7 10" id="KW-0067">ATP-binding</keyword>
<evidence type="ECO:0000256" key="6">
    <source>
        <dbReference type="ARBA" id="ARBA00022777"/>
    </source>
</evidence>
<comment type="catalytic activity">
    <reaction evidence="8">
        <text>L-threonyl-[protein] + ATP = O-phospho-L-threonyl-[protein] + ADP + H(+)</text>
        <dbReference type="Rhea" id="RHEA:46608"/>
        <dbReference type="Rhea" id="RHEA-COMP:11060"/>
        <dbReference type="Rhea" id="RHEA-COMP:11605"/>
        <dbReference type="ChEBI" id="CHEBI:15378"/>
        <dbReference type="ChEBI" id="CHEBI:30013"/>
        <dbReference type="ChEBI" id="CHEBI:30616"/>
        <dbReference type="ChEBI" id="CHEBI:61977"/>
        <dbReference type="ChEBI" id="CHEBI:456216"/>
        <dbReference type="EC" id="2.7.11.1"/>
    </reaction>
</comment>
<dbReference type="InterPro" id="IPR000719">
    <property type="entry name" value="Prot_kinase_dom"/>
</dbReference>
<dbReference type="FunFam" id="3.30.200.20:FF:000191">
    <property type="entry name" value="3-phosphoinositide-dependent protein kinase 2-like"/>
    <property type="match status" value="1"/>
</dbReference>
<feature type="region of interest" description="Disordered" evidence="11">
    <location>
        <begin position="923"/>
        <end position="984"/>
    </location>
</feature>
<dbReference type="Pfam" id="PF00069">
    <property type="entry name" value="Pkinase"/>
    <property type="match status" value="1"/>
</dbReference>
<feature type="region of interest" description="Disordered" evidence="11">
    <location>
        <begin position="1061"/>
        <end position="1095"/>
    </location>
</feature>
<dbReference type="Gene3D" id="1.10.510.10">
    <property type="entry name" value="Transferase(Phosphotransferase) domain 1"/>
    <property type="match status" value="1"/>
</dbReference>
<dbReference type="PROSITE" id="PS00108">
    <property type="entry name" value="PROTEIN_KINASE_ST"/>
    <property type="match status" value="1"/>
</dbReference>
<evidence type="ECO:0000256" key="7">
    <source>
        <dbReference type="ARBA" id="ARBA00022840"/>
    </source>
</evidence>
<evidence type="ECO:0000259" key="12">
    <source>
        <dbReference type="PROSITE" id="PS50011"/>
    </source>
</evidence>
<evidence type="ECO:0000256" key="11">
    <source>
        <dbReference type="SAM" id="MobiDB-lite"/>
    </source>
</evidence>
<evidence type="ECO:0000313" key="13">
    <source>
        <dbReference type="EMBL" id="CCK72436.1"/>
    </source>
</evidence>
<dbReference type="AlphaFoldDB" id="J7SAS1"/>